<proteinExistence type="predicted"/>
<name>A0ABR9AX24_9BACL</name>
<dbReference type="Proteomes" id="UP000634529">
    <property type="component" value="Unassembled WGS sequence"/>
</dbReference>
<evidence type="ECO:0000313" key="1">
    <source>
        <dbReference type="EMBL" id="MBD8497511.1"/>
    </source>
</evidence>
<protein>
    <recommendedName>
        <fullName evidence="3">DUF4375 domain-containing protein</fullName>
    </recommendedName>
</protein>
<dbReference type="RefSeq" id="WP_192023939.1">
    <property type="nucleotide sequence ID" value="NZ_JACYTN010000002.1"/>
</dbReference>
<keyword evidence="2" id="KW-1185">Reference proteome</keyword>
<accession>A0ABR9AX24</accession>
<organism evidence="1 2">
    <name type="scientific">Paenibacillus arenosi</name>
    <dbReference type="NCBI Taxonomy" id="2774142"/>
    <lineage>
        <taxon>Bacteria</taxon>
        <taxon>Bacillati</taxon>
        <taxon>Bacillota</taxon>
        <taxon>Bacilli</taxon>
        <taxon>Bacillales</taxon>
        <taxon>Paenibacillaceae</taxon>
        <taxon>Paenibacillus</taxon>
    </lineage>
</organism>
<evidence type="ECO:0000313" key="2">
    <source>
        <dbReference type="Proteomes" id="UP000634529"/>
    </source>
</evidence>
<reference evidence="1 2" key="1">
    <citation type="submission" date="2020-09" db="EMBL/GenBank/DDBJ databases">
        <title>Paenibacillus sp. CAU 1523 isolated from sand of Haeundae Beach.</title>
        <authorList>
            <person name="Kim W."/>
        </authorList>
    </citation>
    <scope>NUCLEOTIDE SEQUENCE [LARGE SCALE GENOMIC DNA]</scope>
    <source>
        <strain evidence="1 2">CAU 1523</strain>
    </source>
</reference>
<evidence type="ECO:0008006" key="3">
    <source>
        <dbReference type="Google" id="ProtNLM"/>
    </source>
</evidence>
<gene>
    <name evidence="1" type="ORF">IFO66_04260</name>
</gene>
<comment type="caution">
    <text evidence="1">The sequence shown here is derived from an EMBL/GenBank/DDBJ whole genome shotgun (WGS) entry which is preliminary data.</text>
</comment>
<sequence length="178" mass="21194">MLITWQHHDFSLLELDDRQLVDTCFNPLIQAFKQVRIHNGDEAAFYDELTRGQQALFIFRVYYDHAMVSQEELYWWSAYFYAQPRKWSALKRGIEYLHAEDAFQLVTDIEHLLATREFPRQIDNFTITMKDLESDPPLLTAFEHYYTKFQQLSDAAIQHAAQYIRGNLDEFVQRTSDS</sequence>
<dbReference type="EMBL" id="JACYTN010000002">
    <property type="protein sequence ID" value="MBD8497511.1"/>
    <property type="molecule type" value="Genomic_DNA"/>
</dbReference>